<keyword evidence="2" id="KW-0472">Membrane</keyword>
<accession>A0ABW4RQQ3</accession>
<dbReference type="RefSeq" id="WP_343871717.1">
    <property type="nucleotide sequence ID" value="NZ_BAAAIX010000001.1"/>
</dbReference>
<dbReference type="Proteomes" id="UP001597326">
    <property type="component" value="Unassembled WGS sequence"/>
</dbReference>
<evidence type="ECO:0000256" key="2">
    <source>
        <dbReference type="SAM" id="Phobius"/>
    </source>
</evidence>
<feature type="compositionally biased region" description="Basic and acidic residues" evidence="1">
    <location>
        <begin position="175"/>
        <end position="192"/>
    </location>
</feature>
<comment type="caution">
    <text evidence="3">The sequence shown here is derived from an EMBL/GenBank/DDBJ whole genome shotgun (WGS) entry which is preliminary data.</text>
</comment>
<feature type="compositionally biased region" description="Low complexity" evidence="1">
    <location>
        <begin position="193"/>
        <end position="203"/>
    </location>
</feature>
<gene>
    <name evidence="3" type="ORF">ACFSCS_00415</name>
</gene>
<sequence>MSALLAPLERAEQRPARPTLRALDVHPLRVGRIGFVIVLLTLLGAGMVGVLVLNTMIQQRAGEVTAVQRQADDLGYQQASLTAEVERLRSSSDLAERAWQMGLRPNPYPVFVQLETDGTGRVVGEPTRVFGGEMPNQKYASADDVTKQIDAARAAYKAKQEAQKKALAEKIARQKAEAARKAEAAKQAEAARKAAAATRAKATPSAKPTGGN</sequence>
<keyword evidence="2" id="KW-0812">Transmembrane</keyword>
<feature type="region of interest" description="Disordered" evidence="1">
    <location>
        <begin position="175"/>
        <end position="212"/>
    </location>
</feature>
<dbReference type="EMBL" id="JBHUFZ010000001">
    <property type="protein sequence ID" value="MFD1888652.1"/>
    <property type="molecule type" value="Genomic_DNA"/>
</dbReference>
<organism evidence="3 4">
    <name type="scientific">Luteococcus peritonei</name>
    <dbReference type="NCBI Taxonomy" id="88874"/>
    <lineage>
        <taxon>Bacteria</taxon>
        <taxon>Bacillati</taxon>
        <taxon>Actinomycetota</taxon>
        <taxon>Actinomycetes</taxon>
        <taxon>Propionibacteriales</taxon>
        <taxon>Propionibacteriaceae</taxon>
        <taxon>Luteococcus</taxon>
    </lineage>
</organism>
<name>A0ABW4RQQ3_9ACTN</name>
<evidence type="ECO:0000313" key="3">
    <source>
        <dbReference type="EMBL" id="MFD1888652.1"/>
    </source>
</evidence>
<keyword evidence="2" id="KW-1133">Transmembrane helix</keyword>
<keyword evidence="4" id="KW-1185">Reference proteome</keyword>
<feature type="transmembrane region" description="Helical" evidence="2">
    <location>
        <begin position="33"/>
        <end position="53"/>
    </location>
</feature>
<evidence type="ECO:0000313" key="4">
    <source>
        <dbReference type="Proteomes" id="UP001597326"/>
    </source>
</evidence>
<protein>
    <recommendedName>
        <fullName evidence="5">Cell division protein FtsL</fullName>
    </recommendedName>
</protein>
<evidence type="ECO:0000256" key="1">
    <source>
        <dbReference type="SAM" id="MobiDB-lite"/>
    </source>
</evidence>
<proteinExistence type="predicted"/>
<evidence type="ECO:0008006" key="5">
    <source>
        <dbReference type="Google" id="ProtNLM"/>
    </source>
</evidence>
<reference evidence="4" key="1">
    <citation type="journal article" date="2019" name="Int. J. Syst. Evol. Microbiol.">
        <title>The Global Catalogue of Microorganisms (GCM) 10K type strain sequencing project: providing services to taxonomists for standard genome sequencing and annotation.</title>
        <authorList>
            <consortium name="The Broad Institute Genomics Platform"/>
            <consortium name="The Broad Institute Genome Sequencing Center for Infectious Disease"/>
            <person name="Wu L."/>
            <person name="Ma J."/>
        </authorList>
    </citation>
    <scope>NUCLEOTIDE SEQUENCE [LARGE SCALE GENOMIC DNA]</scope>
    <source>
        <strain evidence="4">CAIM 431</strain>
    </source>
</reference>